<dbReference type="Pfam" id="PF01397">
    <property type="entry name" value="Terpene_synth"/>
    <property type="match status" value="1"/>
</dbReference>
<dbReference type="InterPro" id="IPR034741">
    <property type="entry name" value="Terpene_cyclase-like_1_C"/>
</dbReference>
<evidence type="ECO:0000259" key="7">
    <source>
        <dbReference type="Pfam" id="PF01397"/>
    </source>
</evidence>
<dbReference type="SUPFAM" id="SSF48576">
    <property type="entry name" value="Terpenoid synthases"/>
    <property type="match status" value="1"/>
</dbReference>
<sequence length="587" mass="68039">MAAELLHFPYSCFLTRTLPRDFTPRALHGTAMKLKIRCSVSTQSSQLTPEENRRLANYQPDMWNYDFLQSLTSDEEVEVCEDRAKQLEDKVKSMMCKEAESLEILELIDDVQRLGLGYRFKGEIRRALDRIASLKDETNKSLHATALCFRLLRQHGYQVSQDVFSGFKDQNGSFKANLSEDVKGMLSLYEASYFSIEGENILDEAKEFTTMYLKDPKVNIHKSLAEQVGHALELPLNRRMQRLEARWTIESYSRRQDVNQVVLELAKLDFNRLQFEHQSELRELSRWWRAMGLSKKLSFARDRLMECFFWTLGMVSEPQFSYCRKSLTKVFKLITILDDVYDIYGTVDELEQFTDAVERWDVNIVQDLPDYMKLCFLALYNTVNEMTYDILREGGEVALPYLTKSWVDLLKAFLQEAKWCYNKQIPGVEEYFENGWRSVSGTVLLAHAYILLGHNRTREELEGIEKYHNLLRWSSFIFRLCNDLVSSKAEIERGDISGILCYMHETGMSEESAGKYISNLIDEAWKKLNKDGIGCSPFDEVFVATAFNLARQAHCHYQHADGHGAPDERSRNRVKSLIIEPIPLVGA</sequence>
<dbReference type="InterPro" id="IPR005630">
    <property type="entry name" value="Terpene_synthase_metal-bd"/>
</dbReference>
<dbReference type="SUPFAM" id="SSF48239">
    <property type="entry name" value="Terpenoid cyclases/Protein prenyltransferases"/>
    <property type="match status" value="1"/>
</dbReference>
<dbReference type="Gene3D" id="1.50.10.130">
    <property type="entry name" value="Terpene synthase, N-terminal domain"/>
    <property type="match status" value="1"/>
</dbReference>
<evidence type="ECO:0000256" key="4">
    <source>
        <dbReference type="ARBA" id="ARBA00022723"/>
    </source>
</evidence>
<dbReference type="GO" id="GO:0047461">
    <property type="term" value="F:(+)-delta-cadinene synthase activity"/>
    <property type="evidence" value="ECO:0007669"/>
    <property type="project" value="UniProtKB-EC"/>
</dbReference>
<dbReference type="InterPro" id="IPR050148">
    <property type="entry name" value="Terpene_synthase-like"/>
</dbReference>
<dbReference type="SFLD" id="SFLDG01014">
    <property type="entry name" value="Terpene_Cyclase_Like_1_N-term"/>
    <property type="match status" value="1"/>
</dbReference>
<evidence type="ECO:0000313" key="9">
    <source>
        <dbReference type="Proteomes" id="UP000515121"/>
    </source>
</evidence>
<organism evidence="9 10">
    <name type="scientific">Durio zibethinus</name>
    <name type="common">Durian</name>
    <dbReference type="NCBI Taxonomy" id="66656"/>
    <lineage>
        <taxon>Eukaryota</taxon>
        <taxon>Viridiplantae</taxon>
        <taxon>Streptophyta</taxon>
        <taxon>Embryophyta</taxon>
        <taxon>Tracheophyta</taxon>
        <taxon>Spermatophyta</taxon>
        <taxon>Magnoliopsida</taxon>
        <taxon>eudicotyledons</taxon>
        <taxon>Gunneridae</taxon>
        <taxon>Pentapetalae</taxon>
        <taxon>rosids</taxon>
        <taxon>malvids</taxon>
        <taxon>Malvales</taxon>
        <taxon>Malvaceae</taxon>
        <taxon>Helicteroideae</taxon>
        <taxon>Durio</taxon>
    </lineage>
</organism>
<dbReference type="AlphaFoldDB" id="A0A6P5X9I0"/>
<dbReference type="SFLD" id="SFLDG01019">
    <property type="entry name" value="Terpene_Cyclase_Like_1_C_Termi"/>
    <property type="match status" value="1"/>
</dbReference>
<dbReference type="Proteomes" id="UP000515121">
    <property type="component" value="Unplaced"/>
</dbReference>
<dbReference type="SFLD" id="SFLDS00005">
    <property type="entry name" value="Isoprenoid_Synthase_Type_I"/>
    <property type="match status" value="1"/>
</dbReference>
<keyword evidence="4" id="KW-0479">Metal-binding</keyword>
<dbReference type="EC" id="4.2.3.13" evidence="3"/>
<evidence type="ECO:0000256" key="3">
    <source>
        <dbReference type="ARBA" id="ARBA00013103"/>
    </source>
</evidence>
<evidence type="ECO:0000256" key="2">
    <source>
        <dbReference type="ARBA" id="ARBA00002383"/>
    </source>
</evidence>
<proteinExistence type="predicted"/>
<keyword evidence="5" id="KW-0460">Magnesium</keyword>
<dbReference type="GO" id="GO:0016102">
    <property type="term" value="P:diterpenoid biosynthetic process"/>
    <property type="evidence" value="ECO:0007669"/>
    <property type="project" value="InterPro"/>
</dbReference>
<feature type="domain" description="Terpene synthase metal-binding" evidence="8">
    <location>
        <begin position="291"/>
        <end position="527"/>
    </location>
</feature>
<evidence type="ECO:0000256" key="6">
    <source>
        <dbReference type="ARBA" id="ARBA00023239"/>
    </source>
</evidence>
<dbReference type="KEGG" id="dzi:111281612"/>
<evidence type="ECO:0000259" key="8">
    <source>
        <dbReference type="Pfam" id="PF03936"/>
    </source>
</evidence>
<evidence type="ECO:0000313" key="10">
    <source>
        <dbReference type="RefSeq" id="XP_022725044.1"/>
    </source>
</evidence>
<dbReference type="Pfam" id="PF03936">
    <property type="entry name" value="Terpene_synth_C"/>
    <property type="match status" value="1"/>
</dbReference>
<comment type="cofactor">
    <cofactor evidence="1">
        <name>Mg(2+)</name>
        <dbReference type="ChEBI" id="CHEBI:18420"/>
    </cofactor>
</comment>
<keyword evidence="6" id="KW-0456">Lyase</keyword>
<evidence type="ECO:0000256" key="1">
    <source>
        <dbReference type="ARBA" id="ARBA00001946"/>
    </source>
</evidence>
<dbReference type="GeneID" id="111281612"/>
<dbReference type="InterPro" id="IPR008930">
    <property type="entry name" value="Terpenoid_cyclase/PrenylTrfase"/>
</dbReference>
<name>A0A6P5X9I0_DURZI</name>
<feature type="domain" description="Terpene synthase N-terminal" evidence="7">
    <location>
        <begin position="62"/>
        <end position="232"/>
    </location>
</feature>
<dbReference type="RefSeq" id="XP_022725044.1">
    <property type="nucleotide sequence ID" value="XM_022869309.1"/>
</dbReference>
<dbReference type="InterPro" id="IPR036965">
    <property type="entry name" value="Terpene_synth_N_sf"/>
</dbReference>
<gene>
    <name evidence="10" type="primary">LOC111281612</name>
</gene>
<evidence type="ECO:0000256" key="5">
    <source>
        <dbReference type="ARBA" id="ARBA00022842"/>
    </source>
</evidence>
<dbReference type="GO" id="GO:0000287">
    <property type="term" value="F:magnesium ion binding"/>
    <property type="evidence" value="ECO:0007669"/>
    <property type="project" value="InterPro"/>
</dbReference>
<dbReference type="Gene3D" id="1.10.600.10">
    <property type="entry name" value="Farnesyl Diphosphate Synthase"/>
    <property type="match status" value="1"/>
</dbReference>
<dbReference type="InterPro" id="IPR044814">
    <property type="entry name" value="Terpene_cyclase_plant_C1"/>
</dbReference>
<dbReference type="FunFam" id="1.50.10.130:FF:000001">
    <property type="entry name" value="Isoprene synthase, chloroplastic"/>
    <property type="match status" value="1"/>
</dbReference>
<dbReference type="CDD" id="cd00684">
    <property type="entry name" value="Terpene_cyclase_plant_C1"/>
    <property type="match status" value="1"/>
</dbReference>
<comment type="function">
    <text evidence="2">Responsible for the cyclization of trans,trans-farnesyl diphosphate (FPP) to (+)-delta cadinene.</text>
</comment>
<dbReference type="FunFam" id="1.10.600.10:FF:000007">
    <property type="entry name" value="Isoprene synthase, chloroplastic"/>
    <property type="match status" value="1"/>
</dbReference>
<dbReference type="InterPro" id="IPR001906">
    <property type="entry name" value="Terpene_synth_N"/>
</dbReference>
<dbReference type="PANTHER" id="PTHR31225">
    <property type="entry name" value="OS04G0344100 PROTEIN-RELATED"/>
    <property type="match status" value="1"/>
</dbReference>
<keyword evidence="9" id="KW-1185">Reference proteome</keyword>
<reference evidence="10" key="1">
    <citation type="submission" date="2025-08" db="UniProtKB">
        <authorList>
            <consortium name="RefSeq"/>
        </authorList>
    </citation>
    <scope>IDENTIFICATION</scope>
    <source>
        <tissue evidence="10">Fruit stalk</tissue>
    </source>
</reference>
<protein>
    <recommendedName>
        <fullName evidence="3">(+)-delta-cadinene synthase</fullName>
        <ecNumber evidence="3">4.2.3.13</ecNumber>
    </recommendedName>
</protein>
<dbReference type="InterPro" id="IPR008949">
    <property type="entry name" value="Isoprenoid_synthase_dom_sf"/>
</dbReference>
<accession>A0A6P5X9I0</accession>
<dbReference type="PANTHER" id="PTHR31225:SF252">
    <property type="entry name" value="TERPENE SYNTHASE 12-RELATED"/>
    <property type="match status" value="1"/>
</dbReference>
<dbReference type="OrthoDB" id="1936865at2759"/>